<evidence type="ECO:0000313" key="2">
    <source>
        <dbReference type="Proteomes" id="UP000534294"/>
    </source>
</evidence>
<keyword evidence="2" id="KW-1185">Reference proteome</keyword>
<sequence>MIAHAHHLRSALAPVAERLATYADGGNRDRIRQAVDALPVSGPARVGHLADFLAALESARPRANTAKKDLNTRPEGERLATRPLTMVFGLPERRATLLRKSTLASIAAELMSMPLYTRT</sequence>
<name>A0A7W7YJ85_9BACT</name>
<dbReference type="AlphaFoldDB" id="A0A7W7YJ85"/>
<evidence type="ECO:0000313" key="1">
    <source>
        <dbReference type="EMBL" id="MBB5037104.1"/>
    </source>
</evidence>
<reference evidence="1 2" key="1">
    <citation type="submission" date="2020-08" db="EMBL/GenBank/DDBJ databases">
        <title>Genomic Encyclopedia of Type Strains, Phase IV (KMG-IV): sequencing the most valuable type-strain genomes for metagenomic binning, comparative biology and taxonomic classification.</title>
        <authorList>
            <person name="Goeker M."/>
        </authorList>
    </citation>
    <scope>NUCLEOTIDE SEQUENCE [LARGE SCALE GENOMIC DNA]</scope>
    <source>
        <strain evidence="1 2">DSM 12251</strain>
    </source>
</reference>
<dbReference type="Proteomes" id="UP000534294">
    <property type="component" value="Unassembled WGS sequence"/>
</dbReference>
<protein>
    <submittedName>
        <fullName evidence="1">Uncharacterized protein</fullName>
    </submittedName>
</protein>
<dbReference type="EMBL" id="JACHIF010000002">
    <property type="protein sequence ID" value="MBB5037104.1"/>
    <property type="molecule type" value="Genomic_DNA"/>
</dbReference>
<gene>
    <name evidence="1" type="ORF">HNQ64_001346</name>
</gene>
<comment type="caution">
    <text evidence="1">The sequence shown here is derived from an EMBL/GenBank/DDBJ whole genome shotgun (WGS) entry which is preliminary data.</text>
</comment>
<accession>A0A7W7YJ85</accession>
<proteinExistence type="predicted"/>
<dbReference type="RefSeq" id="WP_184206661.1">
    <property type="nucleotide sequence ID" value="NZ_JACHIF010000002.1"/>
</dbReference>
<organism evidence="1 2">
    <name type="scientific">Prosthecobacter dejongeii</name>
    <dbReference type="NCBI Taxonomy" id="48465"/>
    <lineage>
        <taxon>Bacteria</taxon>
        <taxon>Pseudomonadati</taxon>
        <taxon>Verrucomicrobiota</taxon>
        <taxon>Verrucomicrobiia</taxon>
        <taxon>Verrucomicrobiales</taxon>
        <taxon>Verrucomicrobiaceae</taxon>
        <taxon>Prosthecobacter</taxon>
    </lineage>
</organism>